<dbReference type="GO" id="GO:0000932">
    <property type="term" value="C:P-body"/>
    <property type="evidence" value="ECO:0007669"/>
    <property type="project" value="UniProtKB-SubCell"/>
</dbReference>
<dbReference type="GO" id="GO:0031087">
    <property type="term" value="P:deadenylation-independent decapping of nuclear-transcribed mRNA"/>
    <property type="evidence" value="ECO:0007669"/>
    <property type="project" value="TreeGrafter"/>
</dbReference>
<dbReference type="InterPro" id="IPR036652">
    <property type="entry name" value="YjeF_N_dom_sf"/>
</dbReference>
<feature type="domain" description="DFDF" evidence="7">
    <location>
        <begin position="78"/>
        <end position="114"/>
    </location>
</feature>
<accession>A0A642UY27</accession>
<dbReference type="VEuPathDB" id="FungiDB:DIURU_000508"/>
<dbReference type="Pfam" id="PF03853">
    <property type="entry name" value="YjeF_N"/>
    <property type="match status" value="1"/>
</dbReference>
<dbReference type="GeneID" id="54779161"/>
<keyword evidence="9" id="KW-1185">Reference proteome</keyword>
<organism evidence="8 9">
    <name type="scientific">Diutina rugosa</name>
    <name type="common">Yeast</name>
    <name type="synonym">Candida rugosa</name>
    <dbReference type="NCBI Taxonomy" id="5481"/>
    <lineage>
        <taxon>Eukaryota</taxon>
        <taxon>Fungi</taxon>
        <taxon>Dikarya</taxon>
        <taxon>Ascomycota</taxon>
        <taxon>Saccharomycotina</taxon>
        <taxon>Pichiomycetes</taxon>
        <taxon>Debaryomycetaceae</taxon>
        <taxon>Diutina</taxon>
    </lineage>
</organism>
<dbReference type="PROSITE" id="PS51512">
    <property type="entry name" value="DFDF"/>
    <property type="match status" value="1"/>
</dbReference>
<reference evidence="8 9" key="1">
    <citation type="submission" date="2019-07" db="EMBL/GenBank/DDBJ databases">
        <title>Genome assembly of two rare yeast pathogens: Diutina rugosa and Trichomonascus ciferrii.</title>
        <authorList>
            <person name="Mixao V."/>
            <person name="Saus E."/>
            <person name="Hansen A."/>
            <person name="Lass-Flor C."/>
            <person name="Gabaldon T."/>
        </authorList>
    </citation>
    <scope>NUCLEOTIDE SEQUENCE [LARGE SCALE GENOMIC DNA]</scope>
    <source>
        <strain evidence="8 9">CBS 613</strain>
    </source>
</reference>
<comment type="similarity">
    <text evidence="2">Belongs to the EDC3 family.</text>
</comment>
<comment type="subcellular location">
    <subcellularLocation>
        <location evidence="1">Cytoplasm</location>
        <location evidence="1">P-body</location>
    </subcellularLocation>
</comment>
<dbReference type="PANTHER" id="PTHR13612:SF0">
    <property type="entry name" value="ENHANCER OF MRNA-DECAPPING PROTEIN 3"/>
    <property type="match status" value="1"/>
</dbReference>
<dbReference type="SMART" id="SM01199">
    <property type="entry name" value="FDF"/>
    <property type="match status" value="1"/>
</dbReference>
<dbReference type="PANTHER" id="PTHR13612">
    <property type="entry name" value="ENHANCER OF MRNA-DECAPPING PROTEIN 3"/>
    <property type="match status" value="1"/>
</dbReference>
<dbReference type="Gene3D" id="3.40.50.10260">
    <property type="entry name" value="YjeF N-terminal domain"/>
    <property type="match status" value="1"/>
</dbReference>
<feature type="region of interest" description="Disordered" evidence="5">
    <location>
        <begin position="141"/>
        <end position="170"/>
    </location>
</feature>
<evidence type="ECO:0000259" key="7">
    <source>
        <dbReference type="PROSITE" id="PS51512"/>
    </source>
</evidence>
<dbReference type="Pfam" id="PF09532">
    <property type="entry name" value="FDF"/>
    <property type="match status" value="1"/>
</dbReference>
<dbReference type="InterPro" id="IPR019050">
    <property type="entry name" value="FDF_dom"/>
</dbReference>
<feature type="compositionally biased region" description="Polar residues" evidence="5">
    <location>
        <begin position="77"/>
        <end position="86"/>
    </location>
</feature>
<evidence type="ECO:0000256" key="5">
    <source>
        <dbReference type="SAM" id="MobiDB-lite"/>
    </source>
</evidence>
<comment type="caution">
    <text evidence="8">The sequence shown here is derived from an EMBL/GenBank/DDBJ whole genome shotgun (WGS) entry which is preliminary data.</text>
</comment>
<proteinExistence type="inferred from homology"/>
<evidence type="ECO:0000259" key="6">
    <source>
        <dbReference type="PROSITE" id="PS51385"/>
    </source>
</evidence>
<feature type="region of interest" description="Disordered" evidence="5">
    <location>
        <begin position="57"/>
        <end position="86"/>
    </location>
</feature>
<protein>
    <recommendedName>
        <fullName evidence="3">Enhancer of mRNA-decapping protein 3</fullName>
    </recommendedName>
</protein>
<dbReference type="InterPro" id="IPR025762">
    <property type="entry name" value="DFDF"/>
</dbReference>
<sequence length="453" mass="49810">MDFTNYKVAVFLKNGSKSTGLIHAVDRSQITILPEQGRQLRVNSVDIADIKVVSLPPKKKHVGDSRSSTPRRGPPTKSVTSSTPDLSSEFDFEANLAMFDKRQVFADFQKRDTVDPSQRLVGHNRKRDDAKYDNREMVVDNSHGDSWDQIGTPTPTTIPPAATRAGSTSGAGGSVKFVGPQGLDVACASPVQLLEIERLAGNFGVTQALMAETVAVNLSSVIINKILGGATRLSNRNNHNLPPLVLLLVGTGRSGMRAFATGRHLANHGVRVLAFVFHGDDDDAELQQQQRRFEGAGGKVVVAEWQKLLEIVTHQLETPVELIIDGLQGYDCRVEDVFYEEHHLETLREMVKWCSEPAQRTRVMSLDLPSGIDGGSGTAGEMVIRGKWCVSMGMPITGLLLAYRAQELDDDVVHYLIDEGIPNKVYAQKGNLRKFDKYWYCAESAFAIDVQRA</sequence>
<dbReference type="OrthoDB" id="10030313at2759"/>
<gene>
    <name evidence="8" type="ORF">DIURU_000508</name>
</gene>
<evidence type="ECO:0000256" key="2">
    <source>
        <dbReference type="ARBA" id="ARBA00006610"/>
    </source>
</evidence>
<evidence type="ECO:0000313" key="8">
    <source>
        <dbReference type="EMBL" id="KAA8907582.1"/>
    </source>
</evidence>
<dbReference type="InterPro" id="IPR004443">
    <property type="entry name" value="YjeF_N_dom"/>
</dbReference>
<dbReference type="PROSITE" id="PS51385">
    <property type="entry name" value="YJEF_N"/>
    <property type="match status" value="1"/>
</dbReference>
<dbReference type="GO" id="GO:0033962">
    <property type="term" value="P:P-body assembly"/>
    <property type="evidence" value="ECO:0007669"/>
    <property type="project" value="TreeGrafter"/>
</dbReference>
<evidence type="ECO:0000313" key="9">
    <source>
        <dbReference type="Proteomes" id="UP000449547"/>
    </source>
</evidence>
<feature type="domain" description="YjeF N-terminal" evidence="6">
    <location>
        <begin position="193"/>
        <end position="427"/>
    </location>
</feature>
<evidence type="ECO:0000256" key="1">
    <source>
        <dbReference type="ARBA" id="ARBA00004201"/>
    </source>
</evidence>
<dbReference type="AlphaFoldDB" id="A0A642UY27"/>
<evidence type="ECO:0000256" key="4">
    <source>
        <dbReference type="ARBA" id="ARBA00022490"/>
    </source>
</evidence>
<dbReference type="SUPFAM" id="SSF64153">
    <property type="entry name" value="YjeF N-terminal domain-like"/>
    <property type="match status" value="1"/>
</dbReference>
<name>A0A642UY27_DIURU</name>
<feature type="compositionally biased region" description="Low complexity" evidence="5">
    <location>
        <begin position="152"/>
        <end position="168"/>
    </location>
</feature>
<dbReference type="Proteomes" id="UP000449547">
    <property type="component" value="Unassembled WGS sequence"/>
</dbReference>
<dbReference type="GO" id="GO:0003729">
    <property type="term" value="F:mRNA binding"/>
    <property type="evidence" value="ECO:0007669"/>
    <property type="project" value="TreeGrafter"/>
</dbReference>
<dbReference type="RefSeq" id="XP_034014691.1">
    <property type="nucleotide sequence ID" value="XM_034158022.1"/>
</dbReference>
<dbReference type="EMBL" id="SWFT01000020">
    <property type="protein sequence ID" value="KAA8907582.1"/>
    <property type="molecule type" value="Genomic_DNA"/>
</dbReference>
<dbReference type="OMA" id="YISTGRH"/>
<evidence type="ECO:0000256" key="3">
    <source>
        <dbReference type="ARBA" id="ARBA00015797"/>
    </source>
</evidence>
<keyword evidence="4" id="KW-0963">Cytoplasm</keyword>